<reference evidence="1 2" key="1">
    <citation type="journal article" name="Nat. Commun.">
        <title>Undinarchaeota illuminate DPANN phylogeny and the impact of gene transfer on archaeal evolution.</title>
        <authorList>
            <person name="Dombrowski N."/>
            <person name="Williams T.A."/>
            <person name="Sun J."/>
            <person name="Woodcroft B.J."/>
            <person name="Lee J.H."/>
            <person name="Minh B.Q."/>
            <person name="Rinke C."/>
            <person name="Spang A."/>
        </authorList>
    </citation>
    <scope>NUCLEOTIDE SEQUENCE [LARGE SCALE GENOMIC DNA]</scope>
    <source>
        <strain evidence="1">MAG_bin1129</strain>
    </source>
</reference>
<keyword evidence="2" id="KW-1185">Reference proteome</keyword>
<dbReference type="AlphaFoldDB" id="A0A832XHX2"/>
<protein>
    <recommendedName>
        <fullName evidence="3">OB domain-containing protein</fullName>
    </recommendedName>
</protein>
<accession>A0A832XHX2</accession>
<dbReference type="Proteomes" id="UP000646946">
    <property type="component" value="Unassembled WGS sequence"/>
</dbReference>
<organism evidence="1 2">
    <name type="scientific">Candidatus Naiadarchaeum limnaeum</name>
    <dbReference type="NCBI Taxonomy" id="2756139"/>
    <lineage>
        <taxon>Archaea</taxon>
        <taxon>Candidatus Undinarchaeota</taxon>
        <taxon>Candidatus Undinarchaeia</taxon>
        <taxon>Candidatus Naiadarchaeales</taxon>
        <taxon>Candidatus Naiadarchaeaceae</taxon>
        <taxon>Candidatus Naiadarchaeum</taxon>
    </lineage>
</organism>
<evidence type="ECO:0000313" key="2">
    <source>
        <dbReference type="Proteomes" id="UP000646946"/>
    </source>
</evidence>
<name>A0A832XHX2_9ARCH</name>
<evidence type="ECO:0008006" key="3">
    <source>
        <dbReference type="Google" id="ProtNLM"/>
    </source>
</evidence>
<proteinExistence type="predicted"/>
<dbReference type="EMBL" id="DVAB01000004">
    <property type="protein sequence ID" value="HIJ99975.1"/>
    <property type="molecule type" value="Genomic_DNA"/>
</dbReference>
<sequence length="107" mass="11997">MTEMQRPRRAPAMERFISEIRKEDIRVKIFGTISGTENGLAVLEDGTGKIIVDTKEPLEKGEKVIIFGRPIENKGKLELQAEIVKEAPALNEKLYKKAHLLLNKGGL</sequence>
<evidence type="ECO:0000313" key="1">
    <source>
        <dbReference type="EMBL" id="HIJ99975.1"/>
    </source>
</evidence>
<comment type="caution">
    <text evidence="1">The sequence shown here is derived from an EMBL/GenBank/DDBJ whole genome shotgun (WGS) entry which is preliminary data.</text>
</comment>
<gene>
    <name evidence="1" type="ORF">H1016_00365</name>
</gene>